<evidence type="ECO:0000256" key="1">
    <source>
        <dbReference type="SAM" id="SignalP"/>
    </source>
</evidence>
<accession>A0ABX6XZK6</accession>
<name>A0ABX6XZK6_9GAMM</name>
<keyword evidence="3" id="KW-1185">Reference proteome</keyword>
<dbReference type="GeneID" id="75213469"/>
<dbReference type="RefSeq" id="WP_102840461.1">
    <property type="nucleotide sequence ID" value="NZ_CP065720.1"/>
</dbReference>
<organism evidence="2 3">
    <name type="scientific">Stutzerimonas frequens</name>
    <dbReference type="NCBI Taxonomy" id="2968969"/>
    <lineage>
        <taxon>Bacteria</taxon>
        <taxon>Pseudomonadati</taxon>
        <taxon>Pseudomonadota</taxon>
        <taxon>Gammaproteobacteria</taxon>
        <taxon>Pseudomonadales</taxon>
        <taxon>Pseudomonadaceae</taxon>
        <taxon>Stutzerimonas</taxon>
    </lineage>
</organism>
<dbReference type="InterPro" id="IPR003795">
    <property type="entry name" value="DUF192"/>
</dbReference>
<dbReference type="Proteomes" id="UP000595058">
    <property type="component" value="Chromosome"/>
</dbReference>
<proteinExistence type="predicted"/>
<reference evidence="2 3" key="1">
    <citation type="submission" date="2020-12" db="EMBL/GenBank/DDBJ databases">
        <title>FDA dAtabase for Regulatory Grade micrObial Sequences (FDA-ARGOS): Supporting development and validation of Infectious Disease Dx tests.</title>
        <authorList>
            <person name="Sproer C."/>
            <person name="Gronow S."/>
            <person name="Severitt S."/>
            <person name="Schroder I."/>
            <person name="Tallon L."/>
            <person name="Sadzewicz L."/>
            <person name="Zhao X."/>
            <person name="Boylan J."/>
            <person name="Ott S."/>
            <person name="Bowen H."/>
            <person name="Vavikolanu K."/>
            <person name="Mehta A."/>
            <person name="Aluvathingal J."/>
            <person name="Nadendla S."/>
            <person name="Lowell S."/>
            <person name="Myers T."/>
            <person name="Yan Y."/>
            <person name="Sichtig H."/>
        </authorList>
    </citation>
    <scope>NUCLEOTIDE SEQUENCE [LARGE SCALE GENOMIC DNA]</scope>
    <source>
        <strain evidence="2 3">FDAARGOS_877</strain>
    </source>
</reference>
<dbReference type="PANTHER" id="PTHR37953:SF1">
    <property type="entry name" value="UPF0127 PROTEIN MJ1496"/>
    <property type="match status" value="1"/>
</dbReference>
<dbReference type="Gene3D" id="2.60.120.1140">
    <property type="entry name" value="Protein of unknown function DUF192"/>
    <property type="match status" value="1"/>
</dbReference>
<protein>
    <submittedName>
        <fullName evidence="2">DUF192 domain-containing protein</fullName>
    </submittedName>
</protein>
<keyword evidence="1" id="KW-0732">Signal</keyword>
<evidence type="ECO:0000313" key="2">
    <source>
        <dbReference type="EMBL" id="QPT19506.1"/>
    </source>
</evidence>
<feature type="signal peptide" evidence="1">
    <location>
        <begin position="1"/>
        <end position="18"/>
    </location>
</feature>
<dbReference type="EMBL" id="CP065720">
    <property type="protein sequence ID" value="QPT19506.1"/>
    <property type="molecule type" value="Genomic_DNA"/>
</dbReference>
<sequence>MRIALLLSLMAVATTAQPAEPLRLEVGGHQVQAEYADTFLRRQRGLMGRTELAADSGMLFRFDEVRRHCLWMKDTPLPLSAAFLDENGAIVDVIDLEPLSTEVRCSEKPARYALEMHQGWFDAQGIRVGDRLTGLPEAWPPADG</sequence>
<dbReference type="Pfam" id="PF02643">
    <property type="entry name" value="DUF192"/>
    <property type="match status" value="1"/>
</dbReference>
<evidence type="ECO:0000313" key="3">
    <source>
        <dbReference type="Proteomes" id="UP000595058"/>
    </source>
</evidence>
<gene>
    <name evidence="2" type="ORF">I6G34_09165</name>
</gene>
<feature type="chain" id="PRO_5047387965" evidence="1">
    <location>
        <begin position="19"/>
        <end position="144"/>
    </location>
</feature>
<dbReference type="PANTHER" id="PTHR37953">
    <property type="entry name" value="UPF0127 PROTEIN MJ1496"/>
    <property type="match status" value="1"/>
</dbReference>
<dbReference type="InterPro" id="IPR038695">
    <property type="entry name" value="Saro_0823-like_sf"/>
</dbReference>